<sequence>MVKAVLVKYLGERKIVIANNSSIIDFLNNVSKKFASTSGNICGITWNGCNVDEDTFVAILNEQNLEVEAMSLPVSKLYSSSFCQMSSCLPAEYCSKHSSNPPLLTYDETPTSHQQSSDQSNLESAADVSEPVFIQEALAQKRGFSQSSLTGISSQLSYTAQVAFASNPLTNAIQKVKLNCCICDFKTYRPYIMISHLKLHGQAGSVVCDNCFTKFKSVRGFQLHYKNCLIPITMIEDVEEIDDTVEEIDIEILTENRKLGALALHLRGKYRCSENVVNIIFSNLKDILTDNTPKEELSTICQQLSAEYLRKQYFKNAFNVPKVESISENGLQGSYISFKEILKFILISPEYDKCLENSTEILISLFSDDLGITNPIGKSRGNHKLWVLYFQLLNVADYSLSKTFSIFSLSITGSKSVKNKIFMKSLLLDLVQSLNELSLFDSSTLTDTKGKRFTVKLKNFIGDSLACNAIAGFKEGFNRKVLRCCRVCNSTRSDMLIHNRHSQCIVRDIEEHKIRVQELDNPLPNNVKNGQNCMVFILQAFYQKLEILMSQNKCFLIPCMIC</sequence>
<reference evidence="2" key="1">
    <citation type="submission" date="2025-08" db="UniProtKB">
        <authorList>
            <consortium name="RefSeq"/>
        </authorList>
    </citation>
    <scope>IDENTIFICATION</scope>
</reference>
<dbReference type="Proteomes" id="UP001652625">
    <property type="component" value="Chromosome 13"/>
</dbReference>
<protein>
    <submittedName>
        <fullName evidence="2">Uncharacterized protein LOC136090334 isoform X1</fullName>
    </submittedName>
</protein>
<evidence type="ECO:0000313" key="1">
    <source>
        <dbReference type="Proteomes" id="UP001652625"/>
    </source>
</evidence>
<accession>A0ABM4DEU9</accession>
<proteinExistence type="predicted"/>
<gene>
    <name evidence="2" type="primary">LOC136090334</name>
</gene>
<evidence type="ECO:0000313" key="2">
    <source>
        <dbReference type="RefSeq" id="XP_065672931.1"/>
    </source>
</evidence>
<organism evidence="1 2">
    <name type="scientific">Hydra vulgaris</name>
    <name type="common">Hydra</name>
    <name type="synonym">Hydra attenuata</name>
    <dbReference type="NCBI Taxonomy" id="6087"/>
    <lineage>
        <taxon>Eukaryota</taxon>
        <taxon>Metazoa</taxon>
        <taxon>Cnidaria</taxon>
        <taxon>Hydrozoa</taxon>
        <taxon>Hydroidolina</taxon>
        <taxon>Anthoathecata</taxon>
        <taxon>Aplanulata</taxon>
        <taxon>Hydridae</taxon>
        <taxon>Hydra</taxon>
    </lineage>
</organism>
<keyword evidence="1" id="KW-1185">Reference proteome</keyword>
<dbReference type="RefSeq" id="XP_065672931.1">
    <property type="nucleotide sequence ID" value="XM_065816859.1"/>
</dbReference>
<dbReference type="GeneID" id="136090334"/>
<name>A0ABM4DEU9_HYDVU</name>